<evidence type="ECO:0000256" key="2">
    <source>
        <dbReference type="SAM" id="MobiDB-lite"/>
    </source>
</evidence>
<dbReference type="Gene3D" id="3.90.550.10">
    <property type="entry name" value="Spore Coat Polysaccharide Biosynthesis Protein SpsA, Chain A"/>
    <property type="match status" value="1"/>
</dbReference>
<dbReference type="Pfam" id="PF12804">
    <property type="entry name" value="NTP_transf_3"/>
    <property type="match status" value="1"/>
</dbReference>
<evidence type="ECO:0000313" key="4">
    <source>
        <dbReference type="EMBL" id="MBO0609613.1"/>
    </source>
</evidence>
<evidence type="ECO:0000313" key="5">
    <source>
        <dbReference type="Proteomes" id="UP000664617"/>
    </source>
</evidence>
<dbReference type="PANTHER" id="PTHR19136:SF81">
    <property type="entry name" value="MOLYBDENUM COFACTOR GUANYLYLTRANSFERASE"/>
    <property type="match status" value="1"/>
</dbReference>
<name>A0ABS3IB03_9MICO</name>
<protein>
    <submittedName>
        <fullName evidence="4">Nucleotidyltransferase family protein</fullName>
    </submittedName>
</protein>
<sequence length="213" mass="21787">MLAGGRATRLGGAAKPELRSRDGVPLLHLALDAAGDARRIAVVGPDDLTGTVAAHPAAPRTLLTREDPPFGGPVAAIAAGFAALGAPEPPAPRDVPWVLILAVDVPRAADAVPRLADAVAGGEPGVDGAHLVAEGRAQWLVGMYRTAALRERLAATTVEHATSPGRGISVRRLLSGLRLLDVPDPGSLSADVDTWDDAENLGVHPGPSPKERA</sequence>
<dbReference type="InterPro" id="IPR029044">
    <property type="entry name" value="Nucleotide-diphossugar_trans"/>
</dbReference>
<dbReference type="PANTHER" id="PTHR19136">
    <property type="entry name" value="MOLYBDENUM COFACTOR GUANYLYLTRANSFERASE"/>
    <property type="match status" value="1"/>
</dbReference>
<accession>A0ABS3IB03</accession>
<evidence type="ECO:0000256" key="1">
    <source>
        <dbReference type="ARBA" id="ARBA00022679"/>
    </source>
</evidence>
<evidence type="ECO:0000259" key="3">
    <source>
        <dbReference type="Pfam" id="PF12804"/>
    </source>
</evidence>
<comment type="caution">
    <text evidence="4">The sequence shown here is derived from an EMBL/GenBank/DDBJ whole genome shotgun (WGS) entry which is preliminary data.</text>
</comment>
<proteinExistence type="predicted"/>
<dbReference type="EMBL" id="JAFMPK010000044">
    <property type="protein sequence ID" value="MBO0609613.1"/>
    <property type="molecule type" value="Genomic_DNA"/>
</dbReference>
<reference evidence="4 5" key="1">
    <citation type="submission" date="2021-03" db="EMBL/GenBank/DDBJ databases">
        <authorList>
            <person name="Xin L."/>
        </authorList>
    </citation>
    <scope>NUCLEOTIDE SEQUENCE [LARGE SCALE GENOMIC DNA]</scope>
    <source>
        <strain evidence="4 5">XHU 5031</strain>
    </source>
</reference>
<gene>
    <name evidence="4" type="ORF">J0911_11315</name>
</gene>
<feature type="domain" description="MobA-like NTP transferase" evidence="3">
    <location>
        <begin position="2"/>
        <end position="156"/>
    </location>
</feature>
<keyword evidence="1" id="KW-0808">Transferase</keyword>
<feature type="region of interest" description="Disordered" evidence="2">
    <location>
        <begin position="191"/>
        <end position="213"/>
    </location>
</feature>
<keyword evidence="5" id="KW-1185">Reference proteome</keyword>
<reference evidence="5" key="2">
    <citation type="submission" date="2023-07" db="EMBL/GenBank/DDBJ databases">
        <title>Myceligenerans salitolerans sp. nov., a halotolerant actinomycete isolated from a salt lake in Xinjiang, China.</title>
        <authorList>
            <person name="Guan T."/>
        </authorList>
    </citation>
    <scope>NUCLEOTIDE SEQUENCE [LARGE SCALE GENOMIC DNA]</scope>
    <source>
        <strain evidence="5">XHU 5031</strain>
    </source>
</reference>
<organism evidence="4 5">
    <name type="scientific">Myceligenerans salitolerans</name>
    <dbReference type="NCBI Taxonomy" id="1230528"/>
    <lineage>
        <taxon>Bacteria</taxon>
        <taxon>Bacillati</taxon>
        <taxon>Actinomycetota</taxon>
        <taxon>Actinomycetes</taxon>
        <taxon>Micrococcales</taxon>
        <taxon>Promicromonosporaceae</taxon>
        <taxon>Myceligenerans</taxon>
    </lineage>
</organism>
<dbReference type="SUPFAM" id="SSF53448">
    <property type="entry name" value="Nucleotide-diphospho-sugar transferases"/>
    <property type="match status" value="1"/>
</dbReference>
<dbReference type="Proteomes" id="UP000664617">
    <property type="component" value="Unassembled WGS sequence"/>
</dbReference>
<dbReference type="InterPro" id="IPR025877">
    <property type="entry name" value="MobA-like_NTP_Trfase"/>
</dbReference>